<dbReference type="EMBL" id="SNXO01000016">
    <property type="protein sequence ID" value="TDP56377.1"/>
    <property type="molecule type" value="Genomic_DNA"/>
</dbReference>
<keyword evidence="2" id="KW-0378">Hydrolase</keyword>
<dbReference type="SUPFAM" id="SSF46785">
    <property type="entry name" value="Winged helix' DNA-binding domain"/>
    <property type="match status" value="1"/>
</dbReference>
<reference evidence="2 3" key="1">
    <citation type="submission" date="2019-03" db="EMBL/GenBank/DDBJ databases">
        <title>Genomic Encyclopedia of Type Strains, Phase IV (KMG-IV): sequencing the most valuable type-strain genomes for metagenomic binning, comparative biology and taxonomic classification.</title>
        <authorList>
            <person name="Goeker M."/>
        </authorList>
    </citation>
    <scope>NUCLEOTIDE SEQUENCE [LARGE SCALE GENOMIC DNA]</scope>
    <source>
        <strain evidence="2 3">DSM 28287</strain>
    </source>
</reference>
<comment type="caution">
    <text evidence="2">The sequence shown here is derived from an EMBL/GenBank/DDBJ whole genome shotgun (WGS) entry which is preliminary data.</text>
</comment>
<dbReference type="OrthoDB" id="9813719at2"/>
<keyword evidence="3" id="KW-1185">Reference proteome</keyword>
<proteinExistence type="predicted"/>
<accession>A0A4R6Q2Y0</accession>
<dbReference type="Gene3D" id="3.30.565.60">
    <property type="match status" value="1"/>
</dbReference>
<keyword evidence="2" id="KW-0547">Nucleotide-binding</keyword>
<keyword evidence="2" id="KW-0067">ATP-binding</keyword>
<evidence type="ECO:0000259" key="1">
    <source>
        <dbReference type="Pfam" id="PF04326"/>
    </source>
</evidence>
<name>A0A4R6Q2Y0_9FIRM</name>
<dbReference type="Proteomes" id="UP000295500">
    <property type="component" value="Unassembled WGS sequence"/>
</dbReference>
<feature type="domain" description="Schlafen AlbA-2" evidence="1">
    <location>
        <begin position="6"/>
        <end position="116"/>
    </location>
</feature>
<dbReference type="InterPro" id="IPR038475">
    <property type="entry name" value="RecG_C_sf"/>
</dbReference>
<evidence type="ECO:0000313" key="2">
    <source>
        <dbReference type="EMBL" id="TDP56377.1"/>
    </source>
</evidence>
<dbReference type="PANTHER" id="PTHR30595">
    <property type="entry name" value="GLPR-RELATED TRANSCRIPTIONAL REPRESSOR"/>
    <property type="match status" value="1"/>
</dbReference>
<protein>
    <submittedName>
        <fullName evidence="2">ATP-dependent DNA helicase RecG</fullName>
    </submittedName>
</protein>
<dbReference type="Pfam" id="PF04326">
    <property type="entry name" value="SLFN_AlbA_2"/>
    <property type="match status" value="1"/>
</dbReference>
<dbReference type="Gene3D" id="3.30.950.30">
    <property type="entry name" value="Schlafen, AAA domain"/>
    <property type="match status" value="1"/>
</dbReference>
<dbReference type="RefSeq" id="WP_133528429.1">
    <property type="nucleotide sequence ID" value="NZ_SNXO01000016.1"/>
</dbReference>
<gene>
    <name evidence="2" type="ORF">EV211_11640</name>
</gene>
<dbReference type="InterPro" id="IPR007421">
    <property type="entry name" value="Schlafen_AlbA_2_dom"/>
</dbReference>
<sequence>MYMGPETETIEYKKTTAEIKDGCKSICAMLNKHGVGTLYFGVKPDGAVCGQDVSESSVRDVSRTIFESIKPQIYPTIEKMDIGGKSVIHVEINGEDRPYSCYGRYYLRTADEDREISPAELKKIFLEMSNDSSWETRDSNMTMSSVNHKTLAEFKERAIRAERLPDAELSDIDILRRIGLCNSENLNMAGNLLFGNENALSLKLAVFATDEKLTFLDQRIADGNIYELLRTAEQYILKNIRWKSDIIGMERKETPEVPIEVIREVLANSFAHAKYGTNTDHEICIHPGMIAVYNPGGFANVNTPQDYIEKNLPSVIRNRLIAKALYLSKDIESFGSGFKRINSFCNDAGLKYTYEKMDNGFKFVIFRRAYDGTNNLGNDTGKSLKPTDKAVYDLLKSNPSYTREEVSCYISKTVRTVQRSMDSLRDKGYIERQGSRKSGYWKIKK</sequence>
<dbReference type="InterPro" id="IPR036390">
    <property type="entry name" value="WH_DNA-bd_sf"/>
</dbReference>
<dbReference type="Pfam" id="PF13749">
    <property type="entry name" value="HATPase_c_4"/>
    <property type="match status" value="1"/>
</dbReference>
<dbReference type="GO" id="GO:0004386">
    <property type="term" value="F:helicase activity"/>
    <property type="evidence" value="ECO:0007669"/>
    <property type="project" value="UniProtKB-KW"/>
</dbReference>
<dbReference type="AlphaFoldDB" id="A0A4R6Q2Y0"/>
<keyword evidence="2" id="KW-0347">Helicase</keyword>
<organism evidence="2 3">
    <name type="scientific">Aminicella lysinilytica</name>
    <dbReference type="NCBI Taxonomy" id="433323"/>
    <lineage>
        <taxon>Bacteria</taxon>
        <taxon>Bacillati</taxon>
        <taxon>Bacillota</taxon>
        <taxon>Clostridia</taxon>
        <taxon>Peptostreptococcales</taxon>
        <taxon>Anaerovoracaceae</taxon>
        <taxon>Aminicella</taxon>
    </lineage>
</organism>
<dbReference type="InterPro" id="IPR038461">
    <property type="entry name" value="Schlafen_AlbA_2_dom_sf"/>
</dbReference>
<dbReference type="Gene3D" id="6.10.10.130">
    <property type="match status" value="1"/>
</dbReference>
<evidence type="ECO:0000313" key="3">
    <source>
        <dbReference type="Proteomes" id="UP000295500"/>
    </source>
</evidence>
<dbReference type="PANTHER" id="PTHR30595:SF6">
    <property type="entry name" value="SCHLAFEN ALBA-2 DOMAIN-CONTAINING PROTEIN"/>
    <property type="match status" value="1"/>
</dbReference>